<evidence type="ECO:0008006" key="6">
    <source>
        <dbReference type="Google" id="ProtNLM"/>
    </source>
</evidence>
<comment type="caution">
    <text evidence="4">The sequence shown here is derived from an EMBL/GenBank/DDBJ whole genome shotgun (WGS) entry which is preliminary data.</text>
</comment>
<sequence length="645" mass="73950">MVRSHLSKHANRYLRKFRKWPHSPYKTSWHHNFAEQQAMETLERATFELASNNNPFLLSVLIDSFKSYSCDPTPKAYFFLIKALTQHSHFQDISKVLDHIENVERFETPELMLTHLIGFYCHVGMVQDAIDLFYRSPRFRCTPTVRSLNRLLSLLCRRPEWIGMVPNVLLKSQHMSIRFEESTFRVLIKALCGMNMVAYAVKIMKCMIEDGFSLDDEICSLILSSMCKQNDMSATNALVVWGDMRKLGFSPGVMDYTNLMRFLVKEGKAMDAFEILNQMKKDGIKPDNVCYTIVMNGIVKEGDYAKLDELFDEMLVLGLIPDVYTYNVYLNGLCKQNNLHEALKIVASIEALGCKPNVVTYNTLLSALFMAGDLCKVRRLVREMRLKGIEMNLHTYRIILDGFLGKAEIQEACVLLEEMLEKCFYPRSSTFDDIIVQMCQKGLNTEALEMMKKIAAKNFIPGATAWEALLLNSISREREVKPERISSAPCSVQEDRNRKIVKSLYKALRRGGDTVEVEKIIGKDLEWWYHGPPHWHHMMKALTGKSTRDCFEFRPRRTKGIGDDLVIVEGWEGVGEHWVHVWGLKQGIISQLREYFNTLITVVVVVRVGDDEDGGGCKGEEGARLWRSASWARVHGSLPELVLVI</sequence>
<feature type="repeat" description="PPR" evidence="3">
    <location>
        <begin position="180"/>
        <end position="214"/>
    </location>
</feature>
<dbReference type="PANTHER" id="PTHR47934:SF6">
    <property type="entry name" value="MITOCHONDRIAL GROUP I INTRON SPLICING FACTOR CCM1-RELATED"/>
    <property type="match status" value="1"/>
</dbReference>
<evidence type="ECO:0000256" key="1">
    <source>
        <dbReference type="ARBA" id="ARBA00007626"/>
    </source>
</evidence>
<evidence type="ECO:0000256" key="3">
    <source>
        <dbReference type="PROSITE-ProRule" id="PRU00708"/>
    </source>
</evidence>
<evidence type="ECO:0000313" key="5">
    <source>
        <dbReference type="Proteomes" id="UP001341840"/>
    </source>
</evidence>
<feature type="repeat" description="PPR" evidence="3">
    <location>
        <begin position="357"/>
        <end position="391"/>
    </location>
</feature>
<proteinExistence type="inferred from homology"/>
<keyword evidence="2" id="KW-0677">Repeat</keyword>
<organism evidence="4 5">
    <name type="scientific">Stylosanthes scabra</name>
    <dbReference type="NCBI Taxonomy" id="79078"/>
    <lineage>
        <taxon>Eukaryota</taxon>
        <taxon>Viridiplantae</taxon>
        <taxon>Streptophyta</taxon>
        <taxon>Embryophyta</taxon>
        <taxon>Tracheophyta</taxon>
        <taxon>Spermatophyta</taxon>
        <taxon>Magnoliopsida</taxon>
        <taxon>eudicotyledons</taxon>
        <taxon>Gunneridae</taxon>
        <taxon>Pentapetalae</taxon>
        <taxon>rosids</taxon>
        <taxon>fabids</taxon>
        <taxon>Fabales</taxon>
        <taxon>Fabaceae</taxon>
        <taxon>Papilionoideae</taxon>
        <taxon>50 kb inversion clade</taxon>
        <taxon>dalbergioids sensu lato</taxon>
        <taxon>Dalbergieae</taxon>
        <taxon>Pterocarpus clade</taxon>
        <taxon>Stylosanthes</taxon>
    </lineage>
</organism>
<keyword evidence="5" id="KW-1185">Reference proteome</keyword>
<dbReference type="InterPro" id="IPR009798">
    <property type="entry name" value="Wun1-like"/>
</dbReference>
<dbReference type="InterPro" id="IPR002885">
    <property type="entry name" value="PPR_rpt"/>
</dbReference>
<dbReference type="Pfam" id="PF07107">
    <property type="entry name" value="WI12"/>
    <property type="match status" value="1"/>
</dbReference>
<protein>
    <recommendedName>
        <fullName evidence="6">Pentatricopeptide repeat-containing protein</fullName>
    </recommendedName>
</protein>
<dbReference type="EMBL" id="JASCZI010031009">
    <property type="protein sequence ID" value="MED6125657.1"/>
    <property type="molecule type" value="Genomic_DNA"/>
</dbReference>
<dbReference type="Gene3D" id="1.25.40.10">
    <property type="entry name" value="Tetratricopeptide repeat domain"/>
    <property type="match status" value="4"/>
</dbReference>
<evidence type="ECO:0000256" key="2">
    <source>
        <dbReference type="ARBA" id="ARBA00022737"/>
    </source>
</evidence>
<dbReference type="PANTHER" id="PTHR47934">
    <property type="entry name" value="PENTATRICOPEPTIDE REPEAT-CONTAINING PROTEIN PET309, MITOCHONDRIAL"/>
    <property type="match status" value="1"/>
</dbReference>
<dbReference type="NCBIfam" id="TIGR00756">
    <property type="entry name" value="PPR"/>
    <property type="match status" value="4"/>
</dbReference>
<dbReference type="Gene3D" id="3.10.450.50">
    <property type="match status" value="1"/>
</dbReference>
<dbReference type="Pfam" id="PF13041">
    <property type="entry name" value="PPR_2"/>
    <property type="match status" value="2"/>
</dbReference>
<comment type="similarity">
    <text evidence="1">Belongs to the PPR family. P subfamily.</text>
</comment>
<feature type="repeat" description="PPR" evidence="3">
    <location>
        <begin position="322"/>
        <end position="356"/>
    </location>
</feature>
<evidence type="ECO:0000313" key="4">
    <source>
        <dbReference type="EMBL" id="MED6125657.1"/>
    </source>
</evidence>
<dbReference type="Pfam" id="PF13812">
    <property type="entry name" value="PPR_3"/>
    <property type="match status" value="1"/>
</dbReference>
<gene>
    <name evidence="4" type="ORF">PIB30_070687</name>
</gene>
<dbReference type="InterPro" id="IPR011990">
    <property type="entry name" value="TPR-like_helical_dom_sf"/>
</dbReference>
<name>A0ABU6RNP8_9FABA</name>
<dbReference type="Proteomes" id="UP001341840">
    <property type="component" value="Unassembled WGS sequence"/>
</dbReference>
<dbReference type="Pfam" id="PF01535">
    <property type="entry name" value="PPR"/>
    <property type="match status" value="2"/>
</dbReference>
<feature type="repeat" description="PPR" evidence="3">
    <location>
        <begin position="252"/>
        <end position="286"/>
    </location>
</feature>
<reference evidence="4 5" key="1">
    <citation type="journal article" date="2023" name="Plants (Basel)">
        <title>Bridging the Gap: Combining Genomics and Transcriptomics Approaches to Understand Stylosanthes scabra, an Orphan Legume from the Brazilian Caatinga.</title>
        <authorList>
            <person name="Ferreira-Neto J.R.C."/>
            <person name="da Silva M.D."/>
            <person name="Binneck E."/>
            <person name="de Melo N.F."/>
            <person name="da Silva R.H."/>
            <person name="de Melo A.L.T.M."/>
            <person name="Pandolfi V."/>
            <person name="Bustamante F.O."/>
            <person name="Brasileiro-Vidal A.C."/>
            <person name="Benko-Iseppon A.M."/>
        </authorList>
    </citation>
    <scope>NUCLEOTIDE SEQUENCE [LARGE SCALE GENOMIC DNA]</scope>
    <source>
        <tissue evidence="4">Leaves</tissue>
    </source>
</reference>
<accession>A0ABU6RNP8</accession>
<feature type="repeat" description="PPR" evidence="3">
    <location>
        <begin position="392"/>
        <end position="426"/>
    </location>
</feature>
<dbReference type="PROSITE" id="PS51375">
    <property type="entry name" value="PPR"/>
    <property type="match status" value="6"/>
</dbReference>
<dbReference type="SUPFAM" id="SSF54427">
    <property type="entry name" value="NTF2-like"/>
    <property type="match status" value="1"/>
</dbReference>
<feature type="repeat" description="PPR" evidence="3">
    <location>
        <begin position="287"/>
        <end position="321"/>
    </location>
</feature>
<dbReference type="InterPro" id="IPR032710">
    <property type="entry name" value="NTF2-like_dom_sf"/>
</dbReference>
<dbReference type="InterPro" id="IPR051114">
    <property type="entry name" value="Mito_RNA_Proc_CCM1"/>
</dbReference>